<keyword evidence="2" id="KW-1185">Reference proteome</keyword>
<name>A0A5D2JWJ7_GOSTO</name>
<accession>A0A5D2JWJ7</accession>
<gene>
    <name evidence="1" type="ORF">ES332_D08G183700v1</name>
</gene>
<sequence length="85" mass="10065">MADDAKNYEDEMYHHDTNFRPRERGQFRQRIGFMPPKNKFNGNLTFTSSAHQAQFEQIQHRPLPVREQISRIECSDVDTSTGRRP</sequence>
<reference evidence="1 2" key="1">
    <citation type="submission" date="2019-07" db="EMBL/GenBank/DDBJ databases">
        <title>WGS assembly of Gossypium tomentosum.</title>
        <authorList>
            <person name="Chen Z.J."/>
            <person name="Sreedasyam A."/>
            <person name="Ando A."/>
            <person name="Song Q."/>
            <person name="De L."/>
            <person name="Hulse-Kemp A."/>
            <person name="Ding M."/>
            <person name="Ye W."/>
            <person name="Kirkbride R."/>
            <person name="Jenkins J."/>
            <person name="Plott C."/>
            <person name="Lovell J."/>
            <person name="Lin Y.-M."/>
            <person name="Vaughn R."/>
            <person name="Liu B."/>
            <person name="Li W."/>
            <person name="Simpson S."/>
            <person name="Scheffler B."/>
            <person name="Saski C."/>
            <person name="Grover C."/>
            <person name="Hu G."/>
            <person name="Conover J."/>
            <person name="Carlson J."/>
            <person name="Shu S."/>
            <person name="Boston L."/>
            <person name="Williams M."/>
            <person name="Peterson D."/>
            <person name="Mcgee K."/>
            <person name="Jones D."/>
            <person name="Wendel J."/>
            <person name="Stelly D."/>
            <person name="Grimwood J."/>
            <person name="Schmutz J."/>
        </authorList>
    </citation>
    <scope>NUCLEOTIDE SEQUENCE [LARGE SCALE GENOMIC DNA]</scope>
    <source>
        <strain evidence="1">7179.01</strain>
    </source>
</reference>
<protein>
    <submittedName>
        <fullName evidence="1">Uncharacterized protein</fullName>
    </submittedName>
</protein>
<dbReference type="EMBL" id="CM017630">
    <property type="protein sequence ID" value="TYH58852.1"/>
    <property type="molecule type" value="Genomic_DNA"/>
</dbReference>
<organism evidence="1 2">
    <name type="scientific">Gossypium tomentosum</name>
    <name type="common">Hawaiian cotton</name>
    <name type="synonym">Gossypium sandvicense</name>
    <dbReference type="NCBI Taxonomy" id="34277"/>
    <lineage>
        <taxon>Eukaryota</taxon>
        <taxon>Viridiplantae</taxon>
        <taxon>Streptophyta</taxon>
        <taxon>Embryophyta</taxon>
        <taxon>Tracheophyta</taxon>
        <taxon>Spermatophyta</taxon>
        <taxon>Magnoliopsida</taxon>
        <taxon>eudicotyledons</taxon>
        <taxon>Gunneridae</taxon>
        <taxon>Pentapetalae</taxon>
        <taxon>rosids</taxon>
        <taxon>malvids</taxon>
        <taxon>Malvales</taxon>
        <taxon>Malvaceae</taxon>
        <taxon>Malvoideae</taxon>
        <taxon>Gossypium</taxon>
    </lineage>
</organism>
<dbReference type="Proteomes" id="UP000322667">
    <property type="component" value="Chromosome D08"/>
</dbReference>
<proteinExistence type="predicted"/>
<dbReference type="AlphaFoldDB" id="A0A5D2JWJ7"/>
<evidence type="ECO:0000313" key="2">
    <source>
        <dbReference type="Proteomes" id="UP000322667"/>
    </source>
</evidence>
<evidence type="ECO:0000313" key="1">
    <source>
        <dbReference type="EMBL" id="TYH58852.1"/>
    </source>
</evidence>